<evidence type="ECO:0000313" key="5">
    <source>
        <dbReference type="EMBL" id="MFD1812112.1"/>
    </source>
</evidence>
<organism evidence="5 6">
    <name type="scientific">Rhodococcus gannanensis</name>
    <dbReference type="NCBI Taxonomy" id="1960308"/>
    <lineage>
        <taxon>Bacteria</taxon>
        <taxon>Bacillati</taxon>
        <taxon>Actinomycetota</taxon>
        <taxon>Actinomycetes</taxon>
        <taxon>Mycobacteriales</taxon>
        <taxon>Nocardiaceae</taxon>
        <taxon>Rhodococcus</taxon>
    </lineage>
</organism>
<comment type="subcellular location">
    <subcellularLocation>
        <location evidence="1">Cytoplasm</location>
    </subcellularLocation>
</comment>
<dbReference type="Proteomes" id="UP001597286">
    <property type="component" value="Unassembled WGS sequence"/>
</dbReference>
<dbReference type="EMBL" id="JBHUFB010000009">
    <property type="protein sequence ID" value="MFD1812112.1"/>
    <property type="molecule type" value="Genomic_DNA"/>
</dbReference>
<evidence type="ECO:0000256" key="4">
    <source>
        <dbReference type="ARBA" id="ARBA00023186"/>
    </source>
</evidence>
<evidence type="ECO:0000313" key="6">
    <source>
        <dbReference type="Proteomes" id="UP001597286"/>
    </source>
</evidence>
<evidence type="ECO:0000256" key="1">
    <source>
        <dbReference type="ARBA" id="ARBA00004496"/>
    </source>
</evidence>
<dbReference type="Pfam" id="PF14011">
    <property type="entry name" value="ESX-1_EspG"/>
    <property type="match status" value="1"/>
</dbReference>
<reference evidence="6" key="1">
    <citation type="journal article" date="2019" name="Int. J. Syst. Evol. Microbiol.">
        <title>The Global Catalogue of Microorganisms (GCM) 10K type strain sequencing project: providing services to taxonomists for standard genome sequencing and annotation.</title>
        <authorList>
            <consortium name="The Broad Institute Genomics Platform"/>
            <consortium name="The Broad Institute Genome Sequencing Center for Infectious Disease"/>
            <person name="Wu L."/>
            <person name="Ma J."/>
        </authorList>
    </citation>
    <scope>NUCLEOTIDE SEQUENCE [LARGE SCALE GENOMIC DNA]</scope>
    <source>
        <strain evidence="6">DT72</strain>
    </source>
</reference>
<keyword evidence="6" id="KW-1185">Reference proteome</keyword>
<keyword evidence="3" id="KW-0963">Cytoplasm</keyword>
<sequence>MTPAGLRLPAVTVGVDELDLLTQLARIDELPVVLDARSRFDTTVARDAAFESCRESLTERGLLPGGHPHPDVVDRLTILARPDVELAVRWYREGTVSRMCIAQVGQMTVLALRGPDSYVLAEVPAVEAELVLDVIGRSVALDVDSISAPTDRLVLALDDLTHPQSVVRRLSELGARETETLAWALSTCTAHAEIVALVQGDGRRWTSAPVTVFDTAGGRIVGTSSVSPDGTAWSTLGPGGDARLRQAIGELLTWAAAPHGAASS</sequence>
<dbReference type="RefSeq" id="WP_378484631.1">
    <property type="nucleotide sequence ID" value="NZ_JBHUFB010000009.1"/>
</dbReference>
<name>A0ABW4P2F2_9NOCA</name>
<comment type="similarity">
    <text evidence="2">Belongs to the EspG family.</text>
</comment>
<proteinExistence type="inferred from homology"/>
<protein>
    <submittedName>
        <fullName evidence="5">ESX secretion-associated protein EspG</fullName>
    </submittedName>
</protein>
<evidence type="ECO:0000256" key="2">
    <source>
        <dbReference type="ARBA" id="ARBA00006411"/>
    </source>
</evidence>
<gene>
    <name evidence="5" type="ORF">ACFSJG_07800</name>
</gene>
<evidence type="ECO:0000256" key="3">
    <source>
        <dbReference type="ARBA" id="ARBA00022490"/>
    </source>
</evidence>
<accession>A0ABW4P2F2</accession>
<dbReference type="InterPro" id="IPR025734">
    <property type="entry name" value="EspG"/>
</dbReference>
<keyword evidence="4" id="KW-0143">Chaperone</keyword>
<comment type="caution">
    <text evidence="5">The sequence shown here is derived from an EMBL/GenBank/DDBJ whole genome shotgun (WGS) entry which is preliminary data.</text>
</comment>